<evidence type="ECO:0000256" key="1">
    <source>
        <dbReference type="ARBA" id="ARBA00022553"/>
    </source>
</evidence>
<accession>A0A934PYJ9</accession>
<evidence type="ECO:0000259" key="3">
    <source>
        <dbReference type="PROSITE" id="PS50110"/>
    </source>
</evidence>
<evidence type="ECO:0000313" key="4">
    <source>
        <dbReference type="EMBL" id="MBK0392915.1"/>
    </source>
</evidence>
<dbReference type="Proteomes" id="UP000617041">
    <property type="component" value="Unassembled WGS sequence"/>
</dbReference>
<dbReference type="InterPro" id="IPR011006">
    <property type="entry name" value="CheY-like_superfamily"/>
</dbReference>
<dbReference type="EMBL" id="JAEDAO010000001">
    <property type="protein sequence ID" value="MBK0392915.1"/>
    <property type="molecule type" value="Genomic_DNA"/>
</dbReference>
<gene>
    <name evidence="4" type="ORF">I8E28_09945</name>
</gene>
<dbReference type="PANTHER" id="PTHR44591:SF3">
    <property type="entry name" value="RESPONSE REGULATORY DOMAIN-CONTAINING PROTEIN"/>
    <property type="match status" value="1"/>
</dbReference>
<dbReference type="InterPro" id="IPR050595">
    <property type="entry name" value="Bact_response_regulator"/>
</dbReference>
<dbReference type="Pfam" id="PF00072">
    <property type="entry name" value="Response_reg"/>
    <property type="match status" value="1"/>
</dbReference>
<dbReference type="GO" id="GO:0000160">
    <property type="term" value="P:phosphorelay signal transduction system"/>
    <property type="evidence" value="ECO:0007669"/>
    <property type="project" value="InterPro"/>
</dbReference>
<feature type="domain" description="Response regulatory" evidence="3">
    <location>
        <begin position="4"/>
        <end position="119"/>
    </location>
</feature>
<dbReference type="SMART" id="SM00448">
    <property type="entry name" value="REC"/>
    <property type="match status" value="1"/>
</dbReference>
<reference evidence="4" key="1">
    <citation type="submission" date="2020-12" db="EMBL/GenBank/DDBJ databases">
        <title>Ramlibacter sp. nov., isolated from a freshwater alga, Cryptomonas.</title>
        <authorList>
            <person name="Kim H.M."/>
            <person name="Jeon C.O."/>
        </authorList>
    </citation>
    <scope>NUCLEOTIDE SEQUENCE</scope>
    <source>
        <strain evidence="4">CrO1</strain>
    </source>
</reference>
<evidence type="ECO:0000313" key="5">
    <source>
        <dbReference type="Proteomes" id="UP000617041"/>
    </source>
</evidence>
<keyword evidence="5" id="KW-1185">Reference proteome</keyword>
<name>A0A934PYJ9_9BURK</name>
<dbReference type="SUPFAM" id="SSF52172">
    <property type="entry name" value="CheY-like"/>
    <property type="match status" value="1"/>
</dbReference>
<dbReference type="AlphaFoldDB" id="A0A934PYJ9"/>
<keyword evidence="1 2" id="KW-0597">Phosphoprotein</keyword>
<protein>
    <submittedName>
        <fullName evidence="4">Response regulator transcription factor</fullName>
    </submittedName>
</protein>
<dbReference type="PANTHER" id="PTHR44591">
    <property type="entry name" value="STRESS RESPONSE REGULATOR PROTEIN 1"/>
    <property type="match status" value="1"/>
</dbReference>
<evidence type="ECO:0000256" key="2">
    <source>
        <dbReference type="PROSITE-ProRule" id="PRU00169"/>
    </source>
</evidence>
<comment type="caution">
    <text evidence="4">The sequence shown here is derived from an EMBL/GenBank/DDBJ whole genome shotgun (WGS) entry which is preliminary data.</text>
</comment>
<proteinExistence type="predicted"/>
<dbReference type="PROSITE" id="PS50110">
    <property type="entry name" value="RESPONSE_REGULATORY"/>
    <property type="match status" value="1"/>
</dbReference>
<dbReference type="Gene3D" id="3.40.50.2300">
    <property type="match status" value="1"/>
</dbReference>
<sequence length="130" mass="13822">MPNRVLVIEDNPAARYALCRALSEAGMKVTSAAHAEAAMPLWTEASAMLVDVHLPGMSGLEFCRRVRRSDKGAGKRVVLFSSLFDKEADVQAGLAAGADLYVPRPAETSELARLVIELMSPKKAPGGEAA</sequence>
<feature type="modified residue" description="4-aspartylphosphate" evidence="2">
    <location>
        <position position="51"/>
    </location>
</feature>
<dbReference type="RefSeq" id="WP_200787825.1">
    <property type="nucleotide sequence ID" value="NZ_JAEDAO010000001.1"/>
</dbReference>
<dbReference type="InterPro" id="IPR001789">
    <property type="entry name" value="Sig_transdc_resp-reg_receiver"/>
</dbReference>
<organism evidence="4 5">
    <name type="scientific">Ramlibacter algicola</name>
    <dbReference type="NCBI Taxonomy" id="2795217"/>
    <lineage>
        <taxon>Bacteria</taxon>
        <taxon>Pseudomonadati</taxon>
        <taxon>Pseudomonadota</taxon>
        <taxon>Betaproteobacteria</taxon>
        <taxon>Burkholderiales</taxon>
        <taxon>Comamonadaceae</taxon>
        <taxon>Ramlibacter</taxon>
    </lineage>
</organism>